<reference evidence="1 2" key="1">
    <citation type="submission" date="2018-06" db="EMBL/GenBank/DDBJ databases">
        <authorList>
            <consortium name="Pathogen Informatics"/>
            <person name="Doyle S."/>
        </authorList>
    </citation>
    <scope>NUCLEOTIDE SEQUENCE [LARGE SCALE GENOMIC DNA]</scope>
    <source>
        <strain evidence="1 2">NCTC9836</strain>
    </source>
</reference>
<evidence type="ECO:0000313" key="1">
    <source>
        <dbReference type="EMBL" id="SUY47096.1"/>
    </source>
</evidence>
<dbReference type="EMBL" id="UFWZ01000001">
    <property type="protein sequence ID" value="SUY47096.1"/>
    <property type="molecule type" value="Genomic_DNA"/>
</dbReference>
<protein>
    <submittedName>
        <fullName evidence="1">Putative transmembrane anchored protein</fullName>
    </submittedName>
</protein>
<dbReference type="AlphaFoldDB" id="A0A381J9G7"/>
<proteinExistence type="predicted"/>
<organism evidence="1 2">
    <name type="scientific">Clostridium putrefaciens</name>
    <dbReference type="NCBI Taxonomy" id="99675"/>
    <lineage>
        <taxon>Bacteria</taxon>
        <taxon>Bacillati</taxon>
        <taxon>Bacillota</taxon>
        <taxon>Clostridia</taxon>
        <taxon>Eubacteriales</taxon>
        <taxon>Clostridiaceae</taxon>
        <taxon>Clostridium</taxon>
    </lineage>
</organism>
<gene>
    <name evidence="1" type="ORF">NCTC9836_01423</name>
</gene>
<sequence length="339" mass="40067">MLDQFYSYLSSKIIHFFCENPLTSGAKYNIQFEKQEQVRDLYKELQNNTLAKEYCYKDSKGEIKYKSYLLDFNKVKLIIAATIDDVQPDFLTRLRNMVGLEEGYTDKAILFIHDTNLDSIMGGTEAFSKEGMPFHINSIQKDIRKRLATSEFTDVDKAIIELDLERKNKELFGENISIFEYRDLLEIINGTCIEKEQYKNFGLFYDSKLKDCNGKELKKRIDENSTYYNRVDEIHNYGNPETQLERYFDEKGIDKLKNEHWKFVDYKEVKKSIENRIDEIPLVYKPCSQEWDKEEGTSKVKSRTRNIIVFNETSADSVELEFNFDGTVYKDFIKKLKEI</sequence>
<dbReference type="RefSeq" id="WP_242984075.1">
    <property type="nucleotide sequence ID" value="NZ_UFWZ01000001.1"/>
</dbReference>
<keyword evidence="2" id="KW-1185">Reference proteome</keyword>
<keyword evidence="1" id="KW-0472">Membrane</keyword>
<accession>A0A381J9G7</accession>
<name>A0A381J9G7_9CLOT</name>
<dbReference type="REBASE" id="423283">
    <property type="entry name" value="Cpu9836DptHP"/>
</dbReference>
<dbReference type="Proteomes" id="UP000254664">
    <property type="component" value="Unassembled WGS sequence"/>
</dbReference>
<keyword evidence="1" id="KW-0812">Transmembrane</keyword>
<evidence type="ECO:0000313" key="2">
    <source>
        <dbReference type="Proteomes" id="UP000254664"/>
    </source>
</evidence>